<protein>
    <submittedName>
        <fullName evidence="1">Uncharacterized protein</fullName>
    </submittedName>
</protein>
<name>A0ACB9NW17_9MYRT</name>
<reference evidence="2" key="1">
    <citation type="journal article" date="2023" name="Front. Plant Sci.">
        <title>Chromosomal-level genome assembly of Melastoma candidum provides insights into trichome evolution.</title>
        <authorList>
            <person name="Zhong Y."/>
            <person name="Wu W."/>
            <person name="Sun C."/>
            <person name="Zou P."/>
            <person name="Liu Y."/>
            <person name="Dai S."/>
            <person name="Zhou R."/>
        </authorList>
    </citation>
    <scope>NUCLEOTIDE SEQUENCE [LARGE SCALE GENOMIC DNA]</scope>
</reference>
<comment type="caution">
    <text evidence="1">The sequence shown here is derived from an EMBL/GenBank/DDBJ whole genome shotgun (WGS) entry which is preliminary data.</text>
</comment>
<keyword evidence="2" id="KW-1185">Reference proteome</keyword>
<organism evidence="1 2">
    <name type="scientific">Melastoma candidum</name>
    <dbReference type="NCBI Taxonomy" id="119954"/>
    <lineage>
        <taxon>Eukaryota</taxon>
        <taxon>Viridiplantae</taxon>
        <taxon>Streptophyta</taxon>
        <taxon>Embryophyta</taxon>
        <taxon>Tracheophyta</taxon>
        <taxon>Spermatophyta</taxon>
        <taxon>Magnoliopsida</taxon>
        <taxon>eudicotyledons</taxon>
        <taxon>Gunneridae</taxon>
        <taxon>Pentapetalae</taxon>
        <taxon>rosids</taxon>
        <taxon>malvids</taxon>
        <taxon>Myrtales</taxon>
        <taxon>Melastomataceae</taxon>
        <taxon>Melastomatoideae</taxon>
        <taxon>Melastomateae</taxon>
        <taxon>Melastoma</taxon>
    </lineage>
</organism>
<proteinExistence type="predicted"/>
<gene>
    <name evidence="1" type="ORF">MLD38_025735</name>
</gene>
<dbReference type="Proteomes" id="UP001057402">
    <property type="component" value="Chromosome 7"/>
</dbReference>
<accession>A0ACB9NW17</accession>
<evidence type="ECO:0000313" key="1">
    <source>
        <dbReference type="EMBL" id="KAI4340948.1"/>
    </source>
</evidence>
<dbReference type="EMBL" id="CM042886">
    <property type="protein sequence ID" value="KAI4340948.1"/>
    <property type="molecule type" value="Genomic_DNA"/>
</dbReference>
<evidence type="ECO:0000313" key="2">
    <source>
        <dbReference type="Proteomes" id="UP001057402"/>
    </source>
</evidence>
<sequence length="95" mass="10256">MGNCLLVCRTNTGSCIAAPAAEQTPMASEKIDEKMGGGKRIRLVITKQQLRQLLSEEISIREVQSLVDSVTLKGFGPLANQRPKLECIPEGDESG</sequence>